<feature type="transmembrane region" description="Helical" evidence="1">
    <location>
        <begin position="79"/>
        <end position="99"/>
    </location>
</feature>
<feature type="transmembrane region" description="Helical" evidence="1">
    <location>
        <begin position="21"/>
        <end position="40"/>
    </location>
</feature>
<gene>
    <name evidence="2" type="primary">ND6</name>
</gene>
<sequence length="160" mass="18567">MKFILLKFLTIISSIAPLMKNPMSLGFLLLTQTIMMILFVNTILSTSWFTMVTFLMMIGGLLIIFMYMSSIASNEKFKIKINFTMIIFIIFMISDELLLENQLSETQEILLSYNNDLSLIKMYNTKSMIMTVMMVLYLLITMICVSKIVKHHEGPLRSYK</sequence>
<name>A0A6M3Q7H1_9HEMI</name>
<feature type="transmembrane region" description="Helical" evidence="1">
    <location>
        <begin position="128"/>
        <end position="149"/>
    </location>
</feature>
<keyword evidence="1" id="KW-0812">Transmembrane</keyword>
<reference evidence="2" key="1">
    <citation type="journal article" date="2020" name="Mitochondrial DNA Part B Resour">
        <title>The complete mitochondrial genome of Empoascanara sipra (Hemiptera:Cicadellidae:Typhlocybinae) with phylogenetic consideration.</title>
        <authorList>
            <person name="Tan C."/>
            <person name="Chen X."/>
            <person name="Li C."/>
            <person name="Song Y."/>
        </authorList>
    </citation>
    <scope>NUCLEOTIDE SEQUENCE</scope>
</reference>
<accession>A0A6M3Q7H1</accession>
<dbReference type="AlphaFoldDB" id="A0A6M3Q7H1"/>
<organism evidence="2">
    <name type="scientific">Empoascanara sipra</name>
    <dbReference type="NCBI Taxonomy" id="2716871"/>
    <lineage>
        <taxon>Eukaryota</taxon>
        <taxon>Metazoa</taxon>
        <taxon>Ecdysozoa</taxon>
        <taxon>Arthropoda</taxon>
        <taxon>Hexapoda</taxon>
        <taxon>Insecta</taxon>
        <taxon>Pterygota</taxon>
        <taxon>Neoptera</taxon>
        <taxon>Paraneoptera</taxon>
        <taxon>Hemiptera</taxon>
        <taxon>Auchenorrhyncha</taxon>
        <taxon>Membracoidea</taxon>
        <taxon>Cicadellidae</taxon>
        <taxon>Typhlocybinae</taxon>
        <taxon>Erythroneurini</taxon>
        <taxon>Empoascanara</taxon>
    </lineage>
</organism>
<dbReference type="EMBL" id="MN604278">
    <property type="protein sequence ID" value="QJC14418.1"/>
    <property type="molecule type" value="Genomic_DNA"/>
</dbReference>
<dbReference type="CTD" id="4541"/>
<dbReference type="RefSeq" id="YP_009828721.1">
    <property type="nucleotide sequence ID" value="NC_048516.1"/>
</dbReference>
<keyword evidence="1" id="KW-1133">Transmembrane helix</keyword>
<keyword evidence="1" id="KW-0472">Membrane</keyword>
<feature type="transmembrane region" description="Helical" evidence="1">
    <location>
        <begin position="46"/>
        <end position="67"/>
    </location>
</feature>
<geneLocation type="mitochondrion" evidence="2"/>
<keyword evidence="2" id="KW-0496">Mitochondrion</keyword>
<evidence type="ECO:0000313" key="2">
    <source>
        <dbReference type="EMBL" id="QJC14418.1"/>
    </source>
</evidence>
<dbReference type="GeneID" id="55292500"/>
<proteinExistence type="predicted"/>
<evidence type="ECO:0000256" key="1">
    <source>
        <dbReference type="SAM" id="Phobius"/>
    </source>
</evidence>
<protein>
    <submittedName>
        <fullName evidence="2">NADH dehydrogenase subunit 6</fullName>
    </submittedName>
</protein>